<feature type="compositionally biased region" description="Polar residues" evidence="3">
    <location>
        <begin position="154"/>
        <end position="169"/>
    </location>
</feature>
<feature type="domain" description="PI31 proteasome regulator N-terminal" evidence="4">
    <location>
        <begin position="15"/>
        <end position="153"/>
    </location>
</feature>
<evidence type="ECO:0000313" key="5">
    <source>
        <dbReference type="EMBL" id="KAA8516363.1"/>
    </source>
</evidence>
<reference evidence="5 6" key="1">
    <citation type="submission" date="2019-09" db="EMBL/GenBank/DDBJ databases">
        <title>A chromosome-level genome assembly of the Chinese tupelo Nyssa sinensis.</title>
        <authorList>
            <person name="Yang X."/>
            <person name="Kang M."/>
            <person name="Yang Y."/>
            <person name="Xiong H."/>
            <person name="Wang M."/>
            <person name="Zhang Z."/>
            <person name="Wang Z."/>
            <person name="Wu H."/>
            <person name="Ma T."/>
            <person name="Liu J."/>
            <person name="Xi Z."/>
        </authorList>
    </citation>
    <scope>NUCLEOTIDE SEQUENCE [LARGE SCALE GENOMIC DNA]</scope>
    <source>
        <strain evidence="5">J267</strain>
        <tissue evidence="5">Leaf</tissue>
    </source>
</reference>
<comment type="similarity">
    <text evidence="1">Belongs to the proteasome inhibitor PI31 family.</text>
</comment>
<dbReference type="OrthoDB" id="68090at2759"/>
<accession>A0A5J4ZCL3</accession>
<dbReference type="GO" id="GO:0004866">
    <property type="term" value="F:endopeptidase inhibitor activity"/>
    <property type="evidence" value="ECO:0007669"/>
    <property type="project" value="InterPro"/>
</dbReference>
<proteinExistence type="inferred from homology"/>
<evidence type="ECO:0000256" key="2">
    <source>
        <dbReference type="ARBA" id="ARBA00022942"/>
    </source>
</evidence>
<dbReference type="GO" id="GO:0070628">
    <property type="term" value="F:proteasome binding"/>
    <property type="evidence" value="ECO:0007669"/>
    <property type="project" value="InterPro"/>
</dbReference>
<dbReference type="InterPro" id="IPR021625">
    <property type="entry name" value="PI31_Prot_N"/>
</dbReference>
<dbReference type="GO" id="GO:0043161">
    <property type="term" value="P:proteasome-mediated ubiquitin-dependent protein catabolic process"/>
    <property type="evidence" value="ECO:0007669"/>
    <property type="project" value="InterPro"/>
</dbReference>
<keyword evidence="6" id="KW-1185">Reference proteome</keyword>
<dbReference type="Gene3D" id="3.40.1000.30">
    <property type="match status" value="1"/>
</dbReference>
<evidence type="ECO:0000256" key="1">
    <source>
        <dbReference type="ARBA" id="ARBA00006405"/>
    </source>
</evidence>
<protein>
    <recommendedName>
        <fullName evidence="4">PI31 proteasome regulator N-terminal domain-containing protein</fullName>
    </recommendedName>
</protein>
<evidence type="ECO:0000313" key="6">
    <source>
        <dbReference type="Proteomes" id="UP000325577"/>
    </source>
</evidence>
<dbReference type="GO" id="GO:0000502">
    <property type="term" value="C:proteasome complex"/>
    <property type="evidence" value="ECO:0007669"/>
    <property type="project" value="UniProtKB-KW"/>
</dbReference>
<gene>
    <name evidence="5" type="ORF">F0562_016656</name>
</gene>
<evidence type="ECO:0000259" key="4">
    <source>
        <dbReference type="Pfam" id="PF11566"/>
    </source>
</evidence>
<dbReference type="PANTHER" id="PTHR13266:SF1">
    <property type="entry name" value="PROTEASOME INHIBITOR PI31 SUBUNIT"/>
    <property type="match status" value="1"/>
</dbReference>
<dbReference type="EMBL" id="CM018051">
    <property type="protein sequence ID" value="KAA8516363.1"/>
    <property type="molecule type" value="Genomic_DNA"/>
</dbReference>
<dbReference type="AlphaFoldDB" id="A0A5J4ZCL3"/>
<sequence>MANEQSMMAVIRASRPSFRNAHDKIAFAVHSSFLASGYVLNATGPAAFSDNALSSTSTDEVGIDGWNEFGEYYGFVYSKPDKGSKKVLVKCLPMNDKLLVDALSDGDSEPLHLEIDVGDYVGEEESSSCSSQFKNLGKLVSTLDKEILSKLNGSSTAVSSIQPSSSGTRESLRDNPNLLGVGVAEPRDAQPYPSGIVSPQVNPVCRMDVIPGPPPGMCPIRGGLGRGGGMFVGPDHPLSHGIGRGQPGVSSGIPPGCSF</sequence>
<dbReference type="Proteomes" id="UP000325577">
    <property type="component" value="Linkage Group LG8"/>
</dbReference>
<evidence type="ECO:0000256" key="3">
    <source>
        <dbReference type="SAM" id="MobiDB-lite"/>
    </source>
</evidence>
<feature type="region of interest" description="Disordered" evidence="3">
    <location>
        <begin position="154"/>
        <end position="177"/>
    </location>
</feature>
<organism evidence="5 6">
    <name type="scientific">Nyssa sinensis</name>
    <dbReference type="NCBI Taxonomy" id="561372"/>
    <lineage>
        <taxon>Eukaryota</taxon>
        <taxon>Viridiplantae</taxon>
        <taxon>Streptophyta</taxon>
        <taxon>Embryophyta</taxon>
        <taxon>Tracheophyta</taxon>
        <taxon>Spermatophyta</taxon>
        <taxon>Magnoliopsida</taxon>
        <taxon>eudicotyledons</taxon>
        <taxon>Gunneridae</taxon>
        <taxon>Pentapetalae</taxon>
        <taxon>asterids</taxon>
        <taxon>Cornales</taxon>
        <taxon>Nyssaceae</taxon>
        <taxon>Nyssa</taxon>
    </lineage>
</organism>
<dbReference type="InterPro" id="IPR045128">
    <property type="entry name" value="PI31-like"/>
</dbReference>
<dbReference type="Pfam" id="PF11566">
    <property type="entry name" value="PI31_Prot_N"/>
    <property type="match status" value="1"/>
</dbReference>
<name>A0A5J4ZCL3_9ASTE</name>
<keyword evidence="2" id="KW-0647">Proteasome</keyword>
<dbReference type="PANTHER" id="PTHR13266">
    <property type="entry name" value="PROTEASOME INHIBITOR"/>
    <property type="match status" value="1"/>
</dbReference>